<dbReference type="PANTHER" id="PTHR22954:SF3">
    <property type="entry name" value="PROTEIN CBG08539"/>
    <property type="match status" value="1"/>
</dbReference>
<protein>
    <submittedName>
        <fullName evidence="3">Uncharacterized protein</fullName>
    </submittedName>
</protein>
<dbReference type="InterPro" id="IPR005312">
    <property type="entry name" value="DUF1759"/>
</dbReference>
<dbReference type="WBParaSite" id="TMUE_3000014881.1">
    <property type="protein sequence ID" value="TMUE_3000014881.1"/>
    <property type="gene ID" value="WBGene00302370"/>
</dbReference>
<evidence type="ECO:0000313" key="3">
    <source>
        <dbReference type="WBParaSite" id="TMUE_3000014881.1"/>
    </source>
</evidence>
<dbReference type="PANTHER" id="PTHR22954">
    <property type="entry name" value="RETROVIRAL PROTEASE-RELATED"/>
    <property type="match status" value="1"/>
</dbReference>
<dbReference type="Proteomes" id="UP000046395">
    <property type="component" value="Unassembled WGS sequence"/>
</dbReference>
<evidence type="ECO:0000256" key="1">
    <source>
        <dbReference type="SAM" id="Coils"/>
    </source>
</evidence>
<evidence type="ECO:0000313" key="2">
    <source>
        <dbReference type="Proteomes" id="UP000046395"/>
    </source>
</evidence>
<accession>A0A5S6R5K2</accession>
<keyword evidence="2" id="KW-1185">Reference proteome</keyword>
<dbReference type="AlphaFoldDB" id="A0A5S6R5K2"/>
<keyword evidence="1" id="KW-0175">Coiled coil</keyword>
<organism evidence="2 3">
    <name type="scientific">Trichuris muris</name>
    <name type="common">Mouse whipworm</name>
    <dbReference type="NCBI Taxonomy" id="70415"/>
    <lineage>
        <taxon>Eukaryota</taxon>
        <taxon>Metazoa</taxon>
        <taxon>Ecdysozoa</taxon>
        <taxon>Nematoda</taxon>
        <taxon>Enoplea</taxon>
        <taxon>Dorylaimia</taxon>
        <taxon>Trichinellida</taxon>
        <taxon>Trichuridae</taxon>
        <taxon>Trichuris</taxon>
    </lineage>
</organism>
<name>A0A5S6R5K2_TRIMR</name>
<dbReference type="Pfam" id="PF03564">
    <property type="entry name" value="DUF1759"/>
    <property type="match status" value="1"/>
</dbReference>
<feature type="coiled-coil region" evidence="1">
    <location>
        <begin position="10"/>
        <end position="44"/>
    </location>
</feature>
<reference evidence="3" key="1">
    <citation type="submission" date="2019-12" db="UniProtKB">
        <authorList>
            <consortium name="WormBaseParasite"/>
        </authorList>
    </citation>
    <scope>IDENTIFICATION</scope>
</reference>
<sequence length="283" mass="31968">MASEKKASLVEDMERSLTDYMNKANDVQEKIEQLLTDEDQLTEELSSWMCFEGEVRELRVQARDYVLRSAEDTRVLKSDTNSKANAASGPLLPKWSLPKFGGNLLEFTSFWDQFEASVHCRQELSDVTKLVYLRSALTDNALKAVEGFSATNANYAMVVEVLKGRFGRPHAIVEAHIKGLLGIWKCGDSVKTSELREFHDKLNLHVRALAALGHNPCTDELSASDILLTMFKEKLPETLQKTWEKMFTSIGEEKVSLDTFLSFLLSEVEIEPSCLQDKQHDDS</sequence>
<proteinExistence type="predicted"/>